<feature type="binding site" evidence="12">
    <location>
        <position position="40"/>
    </location>
    <ligand>
        <name>Ca(2+)</name>
        <dbReference type="ChEBI" id="CHEBI:29108"/>
    </ligand>
</feature>
<keyword evidence="6 12" id="KW-0862">Zinc</keyword>
<dbReference type="Gene3D" id="3.10.20.580">
    <property type="match status" value="1"/>
</dbReference>
<dbReference type="PANTHER" id="PTHR43694:SF1">
    <property type="entry name" value="RIBONUCLEASE J"/>
    <property type="match status" value="1"/>
</dbReference>
<evidence type="ECO:0000256" key="8">
    <source>
        <dbReference type="ARBA" id="ARBA00022884"/>
    </source>
</evidence>
<keyword evidence="2 9" id="KW-0540">Nuclease</keyword>
<feature type="binding site" evidence="12">
    <location>
        <position position="38"/>
    </location>
    <ligand>
        <name>Ca(2+)</name>
        <dbReference type="ChEBI" id="CHEBI:29108"/>
    </ligand>
</feature>
<dbReference type="Pfam" id="PF07521">
    <property type="entry name" value="RMMBL"/>
    <property type="match status" value="1"/>
</dbReference>
<evidence type="ECO:0000256" key="12">
    <source>
        <dbReference type="PIRSR" id="PIRSR004803-3"/>
    </source>
</evidence>
<keyword evidence="4 9" id="KW-0255">Endonuclease</keyword>
<sequence>MPLGGLEEVGRNMMFFEYRDEIIIVDMGLQFPEEATPGIDFIIPNVSYLETKKQNIKALVLTHAHLDHIGAIPYLMGKIGNPTVYATALTKAIIEKRQEEFPNAPRLKIQVVKNWDSFKLSKYFEAQFFAVAHTVPDTTGVVLKTPVGNMVHFADFRIDYDAEGNPQGVEEYAKVGRMGVHTLLIDSTNAEEEGISLSEKIVEKNLEALFLQADGRIIVGIFSSMVTRIGEIIKIAEKLGRRVAILGRSMKDNVQIAQNLGYIKPKKDTLIPPEELHKYRDDKVLMLATGAQGEANASLMKIITGEHRFVQIKKNDTAIFSSSIIPGNERSVQVLKDNLARQGAIIHHSKTVDIHASGHAPKEDLKLVMRLIKPQHVIPIHGHFFMRSVNTQNAKEAGIPKERSLLMDNGQVALMTKDALKLTEESVPAFYVMVDGLGVGDVSEVVLRDRRVLAEEGMVVVIVTIDRRSGRIIKNPDIISRGFIYLKENQEMLEEMRRRIRTVISRVSPKEQETMTDYLKNLLRDQIGQYLFNKTRRRPMVLPVVIEV</sequence>
<proteinExistence type="inferred from homology"/>
<organism evidence="14 15">
    <name type="scientific">Candidatus Liptonbacteria bacterium GWC1_60_9</name>
    <dbReference type="NCBI Taxonomy" id="1798645"/>
    <lineage>
        <taxon>Bacteria</taxon>
        <taxon>Candidatus Liptoniibacteriota</taxon>
    </lineage>
</organism>
<dbReference type="Pfam" id="PF17770">
    <property type="entry name" value="RNase_J_C"/>
    <property type="match status" value="1"/>
</dbReference>
<dbReference type="HAMAP" id="MF_01491">
    <property type="entry name" value="RNase_J_bact"/>
    <property type="match status" value="1"/>
</dbReference>
<keyword evidence="3 12" id="KW-0479">Metal-binding</keyword>
<dbReference type="InterPro" id="IPR030854">
    <property type="entry name" value="RNase_J_bac"/>
</dbReference>
<keyword evidence="7 9" id="KW-0269">Exonuclease</keyword>
<dbReference type="Gene3D" id="3.60.15.10">
    <property type="entry name" value="Ribonuclease Z/Hydroxyacylglutathione hydrolase-like"/>
    <property type="match status" value="1"/>
</dbReference>
<dbReference type="InterPro" id="IPR042173">
    <property type="entry name" value="RNase_J_2"/>
</dbReference>
<feature type="binding site" evidence="12">
    <location>
        <position position="65"/>
    </location>
    <ligand>
        <name>Zn(2+)</name>
        <dbReference type="ChEBI" id="CHEBI:29105"/>
        <label>1</label>
        <note>catalytic</note>
    </ligand>
</feature>
<dbReference type="PANTHER" id="PTHR43694">
    <property type="entry name" value="RIBONUCLEASE J"/>
    <property type="match status" value="1"/>
</dbReference>
<dbReference type="EMBL" id="MHKV01000013">
    <property type="protein sequence ID" value="OGY97394.1"/>
    <property type="molecule type" value="Genomic_DNA"/>
</dbReference>
<reference evidence="14 15" key="1">
    <citation type="journal article" date="2016" name="Nat. Commun.">
        <title>Thousands of microbial genomes shed light on interconnected biogeochemical processes in an aquifer system.</title>
        <authorList>
            <person name="Anantharaman K."/>
            <person name="Brown C.T."/>
            <person name="Hug L.A."/>
            <person name="Sharon I."/>
            <person name="Castelle C.J."/>
            <person name="Probst A.J."/>
            <person name="Thomas B.C."/>
            <person name="Singh A."/>
            <person name="Wilkins M.J."/>
            <person name="Karaoz U."/>
            <person name="Brodie E.L."/>
            <person name="Williams K.H."/>
            <person name="Hubbard S.S."/>
            <person name="Banfield J.F."/>
        </authorList>
    </citation>
    <scope>NUCLEOTIDE SEQUENCE [LARGE SCALE GENOMIC DNA]</scope>
</reference>
<dbReference type="Pfam" id="PF00753">
    <property type="entry name" value="Lactamase_B"/>
    <property type="match status" value="1"/>
</dbReference>
<evidence type="ECO:0000256" key="6">
    <source>
        <dbReference type="ARBA" id="ARBA00022833"/>
    </source>
</evidence>
<dbReference type="NCBIfam" id="TIGR00649">
    <property type="entry name" value="MG423"/>
    <property type="match status" value="1"/>
</dbReference>
<dbReference type="GO" id="GO:0004521">
    <property type="term" value="F:RNA endonuclease activity"/>
    <property type="evidence" value="ECO:0007669"/>
    <property type="project" value="UniProtKB-UniRule"/>
</dbReference>
<comment type="cofactor">
    <cofactor evidence="12">
        <name>Ca(2+)</name>
        <dbReference type="ChEBI" id="CHEBI:29108"/>
    </cofactor>
    <text evidence="12">Binds 1 Ca(2+) cation per subunit. Seen in 1 crystal structure, it is not clear if it is physiologically important.</text>
</comment>
<feature type="binding site" evidence="9 11">
    <location>
        <begin position="355"/>
        <end position="359"/>
    </location>
    <ligand>
        <name>substrate</name>
    </ligand>
</feature>
<dbReference type="GO" id="GO:0006364">
    <property type="term" value="P:rRNA processing"/>
    <property type="evidence" value="ECO:0007669"/>
    <property type="project" value="UniProtKB-UniRule"/>
</dbReference>
<feature type="active site" description="Proton acceptor" evidence="10">
    <location>
        <position position="359"/>
    </location>
</feature>
<gene>
    <name evidence="9" type="primary">rnj</name>
    <name evidence="14" type="ORF">A2128_01950</name>
</gene>
<keyword evidence="12" id="KW-0106">Calcium</keyword>
<keyword evidence="9" id="KW-0698">rRNA processing</keyword>
<dbReference type="AlphaFoldDB" id="A0A1G2C7M4"/>
<dbReference type="InterPro" id="IPR011108">
    <property type="entry name" value="RMMBL"/>
</dbReference>
<dbReference type="SMART" id="SM00849">
    <property type="entry name" value="Lactamase_B"/>
    <property type="match status" value="1"/>
</dbReference>
<dbReference type="PIRSF" id="PIRSF004803">
    <property type="entry name" value="RnjA"/>
    <property type="match status" value="1"/>
</dbReference>
<feature type="domain" description="Metallo-beta-lactamase" evidence="13">
    <location>
        <begin position="10"/>
        <end position="206"/>
    </location>
</feature>
<dbReference type="EC" id="3.1.-.-" evidence="9"/>
<comment type="similarity">
    <text evidence="9">Belongs to the metallo-beta-lactamase superfamily. RNA-metabolizing metallo-beta-lactamase-like family. Bacterial RNase J subfamily.</text>
</comment>
<dbReference type="InterPro" id="IPR055132">
    <property type="entry name" value="RNase_J_b_CASP"/>
</dbReference>
<dbReference type="InterPro" id="IPR001279">
    <property type="entry name" value="Metallo-B-lactamas"/>
</dbReference>
<evidence type="ECO:0000259" key="13">
    <source>
        <dbReference type="SMART" id="SM00849"/>
    </source>
</evidence>
<feature type="binding site" evidence="12">
    <location>
        <position position="155"/>
    </location>
    <ligand>
        <name>Zn(2+)</name>
        <dbReference type="ChEBI" id="CHEBI:29105"/>
        <label>1</label>
        <note>catalytic</note>
    </ligand>
</feature>
<accession>A0A1G2C7M4</accession>
<comment type="subunit">
    <text evidence="9">Homodimer, may be a subunit of the RNA degradosome.</text>
</comment>
<dbReference type="CDD" id="cd07714">
    <property type="entry name" value="RNaseJ_MBL-fold"/>
    <property type="match status" value="1"/>
</dbReference>
<dbReference type="GO" id="GO:0004534">
    <property type="term" value="F:5'-3' RNA exonuclease activity"/>
    <property type="evidence" value="ECO:0007669"/>
    <property type="project" value="UniProtKB-UniRule"/>
</dbReference>
<comment type="cofactor">
    <cofactor evidence="12">
        <name>Zn(2+)</name>
        <dbReference type="ChEBI" id="CHEBI:29105"/>
    </cofactor>
    <text evidence="12">Binds 2 Zn(2+) ions per subunit. It is not clear if Zn(2+) or Mg(2+) is physiologically important.</text>
</comment>
<comment type="subcellular location">
    <subcellularLocation>
        <location evidence="9">Cytoplasm</location>
    </subcellularLocation>
</comment>
<evidence type="ECO:0000256" key="10">
    <source>
        <dbReference type="PIRSR" id="PIRSR004803-1"/>
    </source>
</evidence>
<evidence type="ECO:0000256" key="4">
    <source>
        <dbReference type="ARBA" id="ARBA00022759"/>
    </source>
</evidence>
<feature type="binding site" evidence="12">
    <location>
        <position position="67"/>
    </location>
    <ligand>
        <name>Zn(2+)</name>
        <dbReference type="ChEBI" id="CHEBI:29105"/>
        <label>1</label>
        <note>catalytic</note>
    </ligand>
</feature>
<feature type="binding site" evidence="12">
    <location>
        <position position="435"/>
    </location>
    <ligand>
        <name>Ca(2+)</name>
        <dbReference type="ChEBI" id="CHEBI:29108"/>
    </ligand>
</feature>
<dbReference type="InterPro" id="IPR004613">
    <property type="entry name" value="RNase_J"/>
</dbReference>
<protein>
    <recommendedName>
        <fullName evidence="9">Ribonuclease J</fullName>
        <shortName evidence="9">RNase J</shortName>
        <ecNumber evidence="9">3.1.-.-</ecNumber>
    </recommendedName>
</protein>
<evidence type="ECO:0000256" key="11">
    <source>
        <dbReference type="PIRSR" id="PIRSR004803-2"/>
    </source>
</evidence>
<evidence type="ECO:0000256" key="9">
    <source>
        <dbReference type="HAMAP-Rule" id="MF_01491"/>
    </source>
</evidence>
<dbReference type="Gene3D" id="3.40.50.10710">
    <property type="entry name" value="Metallo-hydrolase/oxidoreductase"/>
    <property type="match status" value="1"/>
</dbReference>
<keyword evidence="1 9" id="KW-0963">Cytoplasm</keyword>
<dbReference type="InterPro" id="IPR041636">
    <property type="entry name" value="RNase_J_C"/>
</dbReference>
<evidence type="ECO:0000256" key="2">
    <source>
        <dbReference type="ARBA" id="ARBA00022722"/>
    </source>
</evidence>
<feature type="active site" description="Proton donor" evidence="10">
    <location>
        <position position="186"/>
    </location>
</feature>
<feature type="binding site" evidence="12">
    <location>
        <position position="381"/>
    </location>
    <ligand>
        <name>Zn(2+)</name>
        <dbReference type="ChEBI" id="CHEBI:29105"/>
        <label>1</label>
        <note>catalytic</note>
    </ligand>
</feature>
<evidence type="ECO:0000256" key="5">
    <source>
        <dbReference type="ARBA" id="ARBA00022801"/>
    </source>
</evidence>
<name>A0A1G2C7M4_9BACT</name>
<evidence type="ECO:0000256" key="1">
    <source>
        <dbReference type="ARBA" id="ARBA00022490"/>
    </source>
</evidence>
<feature type="binding site" evidence="12">
    <location>
        <position position="63"/>
    </location>
    <ligand>
        <name>Zn(2+)</name>
        <dbReference type="ChEBI" id="CHEBI:29105"/>
        <label>1</label>
        <note>catalytic</note>
    </ligand>
</feature>
<dbReference type="GO" id="GO:0005737">
    <property type="term" value="C:cytoplasm"/>
    <property type="evidence" value="ECO:0007669"/>
    <property type="project" value="UniProtKB-SubCell"/>
</dbReference>
<dbReference type="GO" id="GO:0003723">
    <property type="term" value="F:RNA binding"/>
    <property type="evidence" value="ECO:0007669"/>
    <property type="project" value="UniProtKB-UniRule"/>
</dbReference>
<dbReference type="GO" id="GO:0008270">
    <property type="term" value="F:zinc ion binding"/>
    <property type="evidence" value="ECO:0007669"/>
    <property type="project" value="InterPro"/>
</dbReference>
<evidence type="ECO:0000256" key="7">
    <source>
        <dbReference type="ARBA" id="ARBA00022839"/>
    </source>
</evidence>
<comment type="caution">
    <text evidence="14">The sequence shown here is derived from an EMBL/GenBank/DDBJ whole genome shotgun (WGS) entry which is preliminary data.</text>
</comment>
<keyword evidence="8 9" id="KW-0694">RNA-binding</keyword>
<dbReference type="Proteomes" id="UP000176349">
    <property type="component" value="Unassembled WGS sequence"/>
</dbReference>
<dbReference type="Pfam" id="PF22505">
    <property type="entry name" value="RNase_J_b_CASP"/>
    <property type="match status" value="1"/>
</dbReference>
<feature type="binding site" evidence="12">
    <location>
        <position position="133"/>
    </location>
    <ligand>
        <name>Zn(2+)</name>
        <dbReference type="ChEBI" id="CHEBI:29105"/>
        <label>1</label>
        <note>catalytic</note>
    </ligand>
</feature>
<evidence type="ECO:0000256" key="3">
    <source>
        <dbReference type="ARBA" id="ARBA00022723"/>
    </source>
</evidence>
<feature type="binding site" evidence="12">
    <location>
        <position position="68"/>
    </location>
    <ligand>
        <name>Zn(2+)</name>
        <dbReference type="ChEBI" id="CHEBI:29105"/>
        <label>1</label>
        <note>catalytic</note>
    </ligand>
</feature>
<comment type="function">
    <text evidence="9">An RNase that has 5'-3' exonuclease and possibly endonuclease activity. Involved in maturation of rRNA and in some organisms also mRNA maturation and/or decay.</text>
</comment>
<evidence type="ECO:0000313" key="15">
    <source>
        <dbReference type="Proteomes" id="UP000176349"/>
    </source>
</evidence>
<evidence type="ECO:0000313" key="14">
    <source>
        <dbReference type="EMBL" id="OGY97394.1"/>
    </source>
</evidence>
<keyword evidence="5 9" id="KW-0378">Hydrolase</keyword>
<dbReference type="InterPro" id="IPR036866">
    <property type="entry name" value="RibonucZ/Hydroxyglut_hydro"/>
</dbReference>
<dbReference type="SUPFAM" id="SSF56281">
    <property type="entry name" value="Metallo-hydrolase/oxidoreductase"/>
    <property type="match status" value="1"/>
</dbReference>